<dbReference type="EMBL" id="AUSU01009010">
    <property type="protein sequence ID" value="EPS58660.1"/>
    <property type="molecule type" value="Genomic_DNA"/>
</dbReference>
<dbReference type="InterPro" id="IPR012093">
    <property type="entry name" value="Pirin"/>
</dbReference>
<keyword evidence="2" id="KW-1185">Reference proteome</keyword>
<evidence type="ECO:0000313" key="2">
    <source>
        <dbReference type="Proteomes" id="UP000015453"/>
    </source>
</evidence>
<reference evidence="1 2" key="1">
    <citation type="journal article" date="2013" name="BMC Genomics">
        <title>The miniature genome of a carnivorous plant Genlisea aurea contains a low number of genes and short non-coding sequences.</title>
        <authorList>
            <person name="Leushkin E.V."/>
            <person name="Sutormin R.A."/>
            <person name="Nabieva E.R."/>
            <person name="Penin A.A."/>
            <person name="Kondrashov A.S."/>
            <person name="Logacheva M.D."/>
        </authorList>
    </citation>
    <scope>NUCLEOTIDE SEQUENCE [LARGE SCALE GENOMIC DNA]</scope>
</reference>
<gene>
    <name evidence="1" type="ORF">M569_16156</name>
</gene>
<feature type="non-terminal residue" evidence="1">
    <location>
        <position position="62"/>
    </location>
</feature>
<evidence type="ECO:0008006" key="3">
    <source>
        <dbReference type="Google" id="ProtNLM"/>
    </source>
</evidence>
<dbReference type="Gene3D" id="2.60.120.10">
    <property type="entry name" value="Jelly Rolls"/>
    <property type="match status" value="1"/>
</dbReference>
<dbReference type="Proteomes" id="UP000015453">
    <property type="component" value="Unassembled WGS sequence"/>
</dbReference>
<accession>S8BVM0</accession>
<dbReference type="AlphaFoldDB" id="S8BVM0"/>
<dbReference type="SUPFAM" id="SSF51182">
    <property type="entry name" value="RmlC-like cupins"/>
    <property type="match status" value="1"/>
</dbReference>
<protein>
    <recommendedName>
        <fullName evidence="3">Pirin N-terminal domain-containing protein</fullName>
    </recommendedName>
</protein>
<comment type="caution">
    <text evidence="1">The sequence shown here is derived from an EMBL/GenBank/DDBJ whole genome shotgun (WGS) entry which is preliminary data.</text>
</comment>
<dbReference type="PANTHER" id="PTHR13903:SF8">
    <property type="entry name" value="PIRIN"/>
    <property type="match status" value="1"/>
</dbReference>
<dbReference type="OrthoDB" id="198735at2759"/>
<dbReference type="InterPro" id="IPR014710">
    <property type="entry name" value="RmlC-like_jellyroll"/>
</dbReference>
<organism evidence="1 2">
    <name type="scientific">Genlisea aurea</name>
    <dbReference type="NCBI Taxonomy" id="192259"/>
    <lineage>
        <taxon>Eukaryota</taxon>
        <taxon>Viridiplantae</taxon>
        <taxon>Streptophyta</taxon>
        <taxon>Embryophyta</taxon>
        <taxon>Tracheophyta</taxon>
        <taxon>Spermatophyta</taxon>
        <taxon>Magnoliopsida</taxon>
        <taxon>eudicotyledons</taxon>
        <taxon>Gunneridae</taxon>
        <taxon>Pentapetalae</taxon>
        <taxon>asterids</taxon>
        <taxon>lamiids</taxon>
        <taxon>Lamiales</taxon>
        <taxon>Lentibulariaceae</taxon>
        <taxon>Genlisea</taxon>
    </lineage>
</organism>
<dbReference type="PANTHER" id="PTHR13903">
    <property type="entry name" value="PIRIN-RELATED"/>
    <property type="match status" value="1"/>
</dbReference>
<evidence type="ECO:0000313" key="1">
    <source>
        <dbReference type="EMBL" id="EPS58660.1"/>
    </source>
</evidence>
<proteinExistence type="predicted"/>
<feature type="non-terminal residue" evidence="1">
    <location>
        <position position="1"/>
    </location>
</feature>
<sequence length="62" mass="6826">AGFQRPRLVTRKVTAQTQAAGRGAVVRRSIGRPELDYLDPFLLLDEFSVSPPAGFPDHPHRG</sequence>
<name>S8BVM0_9LAMI</name>
<dbReference type="InterPro" id="IPR011051">
    <property type="entry name" value="RmlC_Cupin_sf"/>
</dbReference>